<dbReference type="CDD" id="cd10538">
    <property type="entry name" value="SET_SETDB-like"/>
    <property type="match status" value="1"/>
</dbReference>
<dbReference type="GO" id="GO:0005634">
    <property type="term" value="C:nucleus"/>
    <property type="evidence" value="ECO:0007669"/>
    <property type="project" value="UniProtKB-SubCell"/>
</dbReference>
<dbReference type="STRING" id="35608.A0A2U1NRQ8"/>
<comment type="caution">
    <text evidence="11">The sequence shown here is derived from an EMBL/GenBank/DDBJ whole genome shotgun (WGS) entry which is preliminary data.</text>
</comment>
<dbReference type="InterPro" id="IPR007728">
    <property type="entry name" value="Pre-SET_dom"/>
</dbReference>
<evidence type="ECO:0000256" key="2">
    <source>
        <dbReference type="ARBA" id="ARBA00004286"/>
    </source>
</evidence>
<feature type="compositionally biased region" description="Polar residues" evidence="8">
    <location>
        <begin position="405"/>
        <end position="414"/>
    </location>
</feature>
<keyword evidence="5" id="KW-0479">Metal-binding</keyword>
<dbReference type="InterPro" id="IPR046341">
    <property type="entry name" value="SET_dom_sf"/>
</dbReference>
<evidence type="ECO:0000313" key="11">
    <source>
        <dbReference type="EMBL" id="PWA76150.1"/>
    </source>
</evidence>
<evidence type="ECO:0000256" key="7">
    <source>
        <dbReference type="ARBA" id="ARBA00023242"/>
    </source>
</evidence>
<dbReference type="PROSITE" id="PS50280">
    <property type="entry name" value="SET"/>
    <property type="match status" value="1"/>
</dbReference>
<keyword evidence="4" id="KW-0808">Transferase</keyword>
<feature type="domain" description="SET" evidence="9">
    <location>
        <begin position="592"/>
        <end position="726"/>
    </location>
</feature>
<comment type="subcellular location">
    <subcellularLocation>
        <location evidence="2">Chromosome</location>
    </subcellularLocation>
    <subcellularLocation>
        <location evidence="1">Nucleus</location>
    </subcellularLocation>
</comment>
<gene>
    <name evidence="11" type="ORF">CTI12_AA235220</name>
</gene>
<protein>
    <submittedName>
        <fullName evidence="11">Pre-SET zinc-binding sub-group</fullName>
    </submittedName>
</protein>
<feature type="region of interest" description="Disordered" evidence="8">
    <location>
        <begin position="367"/>
        <end position="414"/>
    </location>
</feature>
<keyword evidence="3" id="KW-0158">Chromosome</keyword>
<evidence type="ECO:0000256" key="3">
    <source>
        <dbReference type="ARBA" id="ARBA00022454"/>
    </source>
</evidence>
<dbReference type="InterPro" id="IPR001214">
    <property type="entry name" value="SET_dom"/>
</dbReference>
<dbReference type="GO" id="GO:0005694">
    <property type="term" value="C:chromosome"/>
    <property type="evidence" value="ECO:0007669"/>
    <property type="project" value="UniProtKB-SubCell"/>
</dbReference>
<dbReference type="FunFam" id="2.170.270.10:FF:000046">
    <property type="entry name" value="SET-domain containing protein lysine methyltransferase family protein"/>
    <property type="match status" value="1"/>
</dbReference>
<dbReference type="Gene3D" id="1.10.8.850">
    <property type="entry name" value="Histone-lysine N methyltransferase , C-terminal domain-like"/>
    <property type="match status" value="1"/>
</dbReference>
<dbReference type="OrthoDB" id="308383at2759"/>
<dbReference type="Pfam" id="PF10440">
    <property type="entry name" value="WIYLD"/>
    <property type="match status" value="1"/>
</dbReference>
<dbReference type="PANTHER" id="PTHR46450">
    <property type="entry name" value="INACTIVE HISTONE-LYSINE N-METHYLTRANSFERASE SUVR1-RELATED"/>
    <property type="match status" value="1"/>
</dbReference>
<proteinExistence type="predicted"/>
<evidence type="ECO:0000256" key="5">
    <source>
        <dbReference type="ARBA" id="ARBA00022723"/>
    </source>
</evidence>
<evidence type="ECO:0000313" key="12">
    <source>
        <dbReference type="Proteomes" id="UP000245207"/>
    </source>
</evidence>
<dbReference type="GO" id="GO:0042054">
    <property type="term" value="F:histone methyltransferase activity"/>
    <property type="evidence" value="ECO:0007669"/>
    <property type="project" value="InterPro"/>
</dbReference>
<feature type="compositionally biased region" description="Basic residues" evidence="8">
    <location>
        <begin position="183"/>
        <end position="193"/>
    </location>
</feature>
<evidence type="ECO:0000259" key="10">
    <source>
        <dbReference type="PROSITE" id="PS50867"/>
    </source>
</evidence>
<dbReference type="SUPFAM" id="SSF82199">
    <property type="entry name" value="SET domain"/>
    <property type="match status" value="1"/>
</dbReference>
<feature type="region of interest" description="Disordered" evidence="8">
    <location>
        <begin position="58"/>
        <end position="253"/>
    </location>
</feature>
<keyword evidence="12" id="KW-1185">Reference proteome</keyword>
<evidence type="ECO:0000256" key="8">
    <source>
        <dbReference type="SAM" id="MobiDB-lite"/>
    </source>
</evidence>
<dbReference type="GO" id="GO:0008270">
    <property type="term" value="F:zinc ion binding"/>
    <property type="evidence" value="ECO:0007669"/>
    <property type="project" value="InterPro"/>
</dbReference>
<dbReference type="SMART" id="SM00468">
    <property type="entry name" value="PreSET"/>
    <property type="match status" value="1"/>
</dbReference>
<dbReference type="PROSITE" id="PS50867">
    <property type="entry name" value="PRE_SET"/>
    <property type="match status" value="1"/>
</dbReference>
<dbReference type="InterPro" id="IPR018848">
    <property type="entry name" value="WIYLD_domain"/>
</dbReference>
<dbReference type="EMBL" id="PKPP01002308">
    <property type="protein sequence ID" value="PWA76150.1"/>
    <property type="molecule type" value="Genomic_DNA"/>
</dbReference>
<evidence type="ECO:0000256" key="1">
    <source>
        <dbReference type="ARBA" id="ARBA00004123"/>
    </source>
</evidence>
<dbReference type="Pfam" id="PF00856">
    <property type="entry name" value="SET"/>
    <property type="match status" value="1"/>
</dbReference>
<evidence type="ECO:0000256" key="6">
    <source>
        <dbReference type="ARBA" id="ARBA00022833"/>
    </source>
</evidence>
<feature type="compositionally biased region" description="Polar residues" evidence="8">
    <location>
        <begin position="370"/>
        <end position="390"/>
    </location>
</feature>
<dbReference type="SMART" id="SM00317">
    <property type="entry name" value="SET"/>
    <property type="match status" value="1"/>
</dbReference>
<reference evidence="11 12" key="1">
    <citation type="journal article" date="2018" name="Mol. Plant">
        <title>The genome of Artemisia annua provides insight into the evolution of Asteraceae family and artemisinin biosynthesis.</title>
        <authorList>
            <person name="Shen Q."/>
            <person name="Zhang L."/>
            <person name="Liao Z."/>
            <person name="Wang S."/>
            <person name="Yan T."/>
            <person name="Shi P."/>
            <person name="Liu M."/>
            <person name="Fu X."/>
            <person name="Pan Q."/>
            <person name="Wang Y."/>
            <person name="Lv Z."/>
            <person name="Lu X."/>
            <person name="Zhang F."/>
            <person name="Jiang W."/>
            <person name="Ma Y."/>
            <person name="Chen M."/>
            <person name="Hao X."/>
            <person name="Li L."/>
            <person name="Tang Y."/>
            <person name="Lv G."/>
            <person name="Zhou Y."/>
            <person name="Sun X."/>
            <person name="Brodelius P.E."/>
            <person name="Rose J.K.C."/>
            <person name="Tang K."/>
        </authorList>
    </citation>
    <scope>NUCLEOTIDE SEQUENCE [LARGE SCALE GENOMIC DNA]</scope>
    <source>
        <strain evidence="12">cv. Huhao1</strain>
        <tissue evidence="11">Leaf</tissue>
    </source>
</reference>
<dbReference type="Proteomes" id="UP000245207">
    <property type="component" value="Unassembled WGS sequence"/>
</dbReference>
<organism evidence="11 12">
    <name type="scientific">Artemisia annua</name>
    <name type="common">Sweet wormwood</name>
    <dbReference type="NCBI Taxonomy" id="35608"/>
    <lineage>
        <taxon>Eukaryota</taxon>
        <taxon>Viridiplantae</taxon>
        <taxon>Streptophyta</taxon>
        <taxon>Embryophyta</taxon>
        <taxon>Tracheophyta</taxon>
        <taxon>Spermatophyta</taxon>
        <taxon>Magnoliopsida</taxon>
        <taxon>eudicotyledons</taxon>
        <taxon>Gunneridae</taxon>
        <taxon>Pentapetalae</taxon>
        <taxon>asterids</taxon>
        <taxon>campanulids</taxon>
        <taxon>Asterales</taxon>
        <taxon>Asteraceae</taxon>
        <taxon>Asteroideae</taxon>
        <taxon>Anthemideae</taxon>
        <taxon>Artemisiinae</taxon>
        <taxon>Artemisia</taxon>
    </lineage>
</organism>
<dbReference type="Gene3D" id="2.170.270.10">
    <property type="entry name" value="SET domain"/>
    <property type="match status" value="1"/>
</dbReference>
<feature type="domain" description="Pre-SET" evidence="10">
    <location>
        <begin position="486"/>
        <end position="589"/>
    </location>
</feature>
<accession>A0A2U1NRQ8</accession>
<dbReference type="InterPro" id="IPR043017">
    <property type="entry name" value="WIYLD_dom_sf"/>
</dbReference>
<evidence type="ECO:0000259" key="9">
    <source>
        <dbReference type="PROSITE" id="PS50280"/>
    </source>
</evidence>
<name>A0A2U1NRQ8_ARTAN</name>
<dbReference type="InterPro" id="IPR025776">
    <property type="entry name" value="SUVR4/1/2"/>
</dbReference>
<dbReference type="AlphaFoldDB" id="A0A2U1NRQ8"/>
<evidence type="ECO:0000256" key="4">
    <source>
        <dbReference type="ARBA" id="ARBA00022679"/>
    </source>
</evidence>
<feature type="compositionally biased region" description="Basic and acidic residues" evidence="8">
    <location>
        <begin position="206"/>
        <end position="222"/>
    </location>
</feature>
<sequence>MPPNPRVVKAFRAMREIGIPEEKTKPVLKNLLKLYEKNWELIEVENYRALADAIFDSEESEAVGQKKPPDNAQAEAAEQKKKLEQAELMKAIEEETQIPEEPERPLKRLRLRHQDGTPNSNGTPLKRPKLEEIEALPYAIPKSQSKALAGEPASSQQQSKNKGKQPVEDADVTNESESDTGLRPRHLRDKGKKPISPQTSPCKTRPSSDRPSHGVRFKEPKPKVKTSLSLVKPKDEPVTDDTSQPEVPLSVTGAELLTNGDASTETDLPNEPDRPLLALSKETSGHELATISNESTVKILDIASSSSGEYKISLSCNATGNPNLSATNVDTLLKRMEDKCIKSYRVLDSNFSVKKLMEDMCDSLLDTETDPTSPTHSLETCPANASNGSVGNEGDCEKDKHVEQNGCQDTDSQSLVGVSNNQLIADDTRSLHEVNDVAKGQESVIISLVNEVNSECPPAFHYIPKNAVFQNAYVNFSLARIGDDNSCSTCFGNCLTATTACACALQSGGEFAYTIDGLVKEELLDECIKMNRDPQKHCLFYCKECPLERSKNEEIVEACKGHSVRSFIKECWLKCGCNKQCGNRVVQRGIQRKLQVFMTPGGKGWGLRTLEDLPKGAFVCEYVGEVLTNAELYERVSRSANKDEHAYPVLLDADWAAECELKDEEALCLDATYYGNVARFINHRCFDSTLVEIPVEVENPDHHYYHLAFFTTRKVKALEELTWDYGIDFDDSEHPVKAFKCRCGSRFCRNIKRPNRTRKRRYN</sequence>
<feature type="compositionally biased region" description="Acidic residues" evidence="8">
    <location>
        <begin position="168"/>
        <end position="178"/>
    </location>
</feature>
<dbReference type="PROSITE" id="PS51580">
    <property type="entry name" value="SAM_MT43_3"/>
    <property type="match status" value="1"/>
</dbReference>
<keyword evidence="6" id="KW-0862">Zinc</keyword>
<keyword evidence="7" id="KW-0539">Nucleus</keyword>
<dbReference type="Pfam" id="PF05033">
    <property type="entry name" value="Pre-SET"/>
    <property type="match status" value="1"/>
</dbReference>
<dbReference type="PANTHER" id="PTHR46450:SF1">
    <property type="entry name" value="INACTIVE HISTONE-LYSINE N-METHYLTRANSFERASE SUVR1-RELATED"/>
    <property type="match status" value="1"/>
</dbReference>
<feature type="compositionally biased region" description="Basic and acidic residues" evidence="8">
    <location>
        <begin position="77"/>
        <end position="93"/>
    </location>
</feature>